<feature type="region of interest" description="Disordered" evidence="1">
    <location>
        <begin position="54"/>
        <end position="73"/>
    </location>
</feature>
<reference evidence="2 3" key="1">
    <citation type="submission" date="2018-11" db="EMBL/GenBank/DDBJ databases">
        <authorList>
            <consortium name="Pathogen Informatics"/>
        </authorList>
    </citation>
    <scope>NUCLEOTIDE SEQUENCE [LARGE SCALE GENOMIC DNA]</scope>
</reference>
<dbReference type="EMBL" id="UYRR01036214">
    <property type="protein sequence ID" value="VDK66505.1"/>
    <property type="molecule type" value="Genomic_DNA"/>
</dbReference>
<evidence type="ECO:0000256" key="1">
    <source>
        <dbReference type="SAM" id="MobiDB-lite"/>
    </source>
</evidence>
<name>A0A3P6SGU7_ANISI</name>
<protein>
    <submittedName>
        <fullName evidence="2">Uncharacterized protein</fullName>
    </submittedName>
</protein>
<dbReference type="OrthoDB" id="10258297at2759"/>
<dbReference type="AlphaFoldDB" id="A0A3P6SGU7"/>
<gene>
    <name evidence="2" type="ORF">ASIM_LOCUS18865</name>
</gene>
<keyword evidence="3" id="KW-1185">Reference proteome</keyword>
<evidence type="ECO:0000313" key="2">
    <source>
        <dbReference type="EMBL" id="VDK66505.1"/>
    </source>
</evidence>
<organism evidence="2 3">
    <name type="scientific">Anisakis simplex</name>
    <name type="common">Herring worm</name>
    <dbReference type="NCBI Taxonomy" id="6269"/>
    <lineage>
        <taxon>Eukaryota</taxon>
        <taxon>Metazoa</taxon>
        <taxon>Ecdysozoa</taxon>
        <taxon>Nematoda</taxon>
        <taxon>Chromadorea</taxon>
        <taxon>Rhabditida</taxon>
        <taxon>Spirurina</taxon>
        <taxon>Ascaridomorpha</taxon>
        <taxon>Ascaridoidea</taxon>
        <taxon>Anisakidae</taxon>
        <taxon>Anisakis</taxon>
        <taxon>Anisakis simplex complex</taxon>
    </lineage>
</organism>
<evidence type="ECO:0000313" key="3">
    <source>
        <dbReference type="Proteomes" id="UP000267096"/>
    </source>
</evidence>
<accession>A0A3P6SGU7</accession>
<proteinExistence type="predicted"/>
<sequence>MGAEHNELLRTMQKLVISSMKNKSDMDVKAKLNERLKELKVFLLGSAAIELQSSKEDDMQTSKDDGELIELKS</sequence>
<dbReference type="Proteomes" id="UP000267096">
    <property type="component" value="Unassembled WGS sequence"/>
</dbReference>